<keyword evidence="1" id="KW-0456">Lyase</keyword>
<dbReference type="EC" id="4.2.1.118" evidence="1"/>
<dbReference type="GO" id="GO:0046565">
    <property type="term" value="F:3-dehydroshikimate dehydratase activity"/>
    <property type="evidence" value="ECO:0007669"/>
    <property type="project" value="UniProtKB-UniRule"/>
</dbReference>
<feature type="binding site" evidence="1">
    <location>
        <position position="191"/>
    </location>
    <ligand>
        <name>a divalent metal cation</name>
        <dbReference type="ChEBI" id="CHEBI:60240"/>
        <note>catalytic</note>
    </ligand>
</feature>
<dbReference type="GO" id="GO:0046279">
    <property type="term" value="P:3,4-dihydroxybenzoate biosynthetic process"/>
    <property type="evidence" value="ECO:0007669"/>
    <property type="project" value="UniProtKB-UniRule"/>
</dbReference>
<name>A0A7X1KBU1_9SPHN</name>
<comment type="function">
    <text evidence="1">Catalyzes the conversion of 3-dehydroshikimate to protocatechuate (3,4-dihydroxybenzoate), a common intermediate of quinate and shikimate degradation pathways.</text>
</comment>
<keyword evidence="1" id="KW-0479">Metal-binding</keyword>
<proteinExistence type="inferred from homology"/>
<dbReference type="Pfam" id="PF14696">
    <property type="entry name" value="Glyoxalase_5"/>
    <property type="match status" value="1"/>
</dbReference>
<feature type="binding site" evidence="1">
    <location>
        <position position="239"/>
    </location>
    <ligand>
        <name>a divalent metal cation</name>
        <dbReference type="ChEBI" id="CHEBI:60240"/>
        <note>catalytic</note>
    </ligand>
</feature>
<comment type="pathway">
    <text evidence="1">Aromatic compound metabolism; 3,4-dihydroxybenzoate biosynthesis.</text>
</comment>
<evidence type="ECO:0000259" key="2">
    <source>
        <dbReference type="PROSITE" id="PS51819"/>
    </source>
</evidence>
<organism evidence="3 4">
    <name type="scientific">Novosphingobium aerophilum</name>
    <dbReference type="NCBI Taxonomy" id="2839843"/>
    <lineage>
        <taxon>Bacteria</taxon>
        <taxon>Pseudomonadati</taxon>
        <taxon>Pseudomonadota</taxon>
        <taxon>Alphaproteobacteria</taxon>
        <taxon>Sphingomonadales</taxon>
        <taxon>Sphingomonadaceae</taxon>
        <taxon>Novosphingobium</taxon>
    </lineage>
</organism>
<dbReference type="PANTHER" id="PTHR12110:SF21">
    <property type="entry name" value="XYLOSE ISOMERASE-LIKE TIM BARREL DOMAIN-CONTAINING PROTEIN"/>
    <property type="match status" value="1"/>
</dbReference>
<comment type="similarity">
    <text evidence="1">Belongs to the bacterial two-domain DSD family.</text>
</comment>
<dbReference type="GO" id="GO:0046872">
    <property type="term" value="F:metal ion binding"/>
    <property type="evidence" value="ECO:0007669"/>
    <property type="project" value="UniProtKB-UniRule"/>
</dbReference>
<gene>
    <name evidence="3" type="ORF">H7F49_07800</name>
</gene>
<protein>
    <recommendedName>
        <fullName evidence="1">3-dehydroshikimate dehydratase</fullName>
        <shortName evidence="1">DSD</shortName>
        <ecNumber evidence="1">4.2.1.118</ecNumber>
    </recommendedName>
</protein>
<dbReference type="EMBL" id="JACLAU010000008">
    <property type="protein sequence ID" value="MBC2651604.1"/>
    <property type="molecule type" value="Genomic_DNA"/>
</dbReference>
<dbReference type="UniPathway" id="UPA00088"/>
<dbReference type="InterPro" id="IPR037523">
    <property type="entry name" value="VOC_core"/>
</dbReference>
<dbReference type="HAMAP" id="MF_02238">
    <property type="entry name" value="DSD"/>
    <property type="match status" value="1"/>
</dbReference>
<dbReference type="InterPro" id="IPR043700">
    <property type="entry name" value="DSD"/>
</dbReference>
<evidence type="ECO:0000313" key="4">
    <source>
        <dbReference type="Proteomes" id="UP000520156"/>
    </source>
</evidence>
<feature type="binding site" evidence="1">
    <location>
        <position position="586"/>
    </location>
    <ligand>
        <name>Mg(2+)</name>
        <dbReference type="ChEBI" id="CHEBI:18420"/>
    </ligand>
</feature>
<comment type="caution">
    <text evidence="3">The sequence shown here is derived from an EMBL/GenBank/DDBJ whole genome shotgun (WGS) entry which is preliminary data.</text>
</comment>
<dbReference type="InterPro" id="IPR050312">
    <property type="entry name" value="IolE/XylAMocC-like"/>
</dbReference>
<accession>A0A7X1KBU1</accession>
<keyword evidence="4" id="KW-1185">Reference proteome</keyword>
<feature type="binding site" evidence="1">
    <location>
        <position position="134"/>
    </location>
    <ligand>
        <name>a divalent metal cation</name>
        <dbReference type="ChEBI" id="CHEBI:60240"/>
        <note>catalytic</note>
    </ligand>
</feature>
<reference evidence="3 4" key="1">
    <citation type="submission" date="2020-08" db="EMBL/GenBank/DDBJ databases">
        <title>The genome sequence of Novosphingobium flavum 4Y4.</title>
        <authorList>
            <person name="Liu Y."/>
        </authorList>
    </citation>
    <scope>NUCLEOTIDE SEQUENCE [LARGE SCALE GENOMIC DNA]</scope>
    <source>
        <strain evidence="3 4">4Y4</strain>
    </source>
</reference>
<evidence type="ECO:0000256" key="1">
    <source>
        <dbReference type="HAMAP-Rule" id="MF_02238"/>
    </source>
</evidence>
<sequence length="617" mass="67750">MTNAIASVSLSGTLEDKIRAAAAAGFDEIEIFDVDFLASPLSARETRTLIGDLGLTCSLYQPFRDLEGMPDPLRARAFDRLRQKFDVMAELGCDRLLLCSNCSPLASDDRPRIVADLREVGEIAADRGLLVGYEALAWATHVWDHRVAWDIVREVDHPHFGLLLDSFHSLARAVPNESIREIDPAKIVYVQLADAPVLDMNRLYWSRHFRNLPGQGGFDVEGYVTELTRIGYTGPLSLEIFNDRFRSTSAALVARDGVRSLNALRDAAARNLGQPTRMPGKAEILGVEFVEFAVAPEDRTALEQTIAAMGFACAGRHRSKQVTLWRCGTTNLVLNFADDGFARAYRLTHGTAICAIGLVVRNSAAAIRRAEALGGKTEVTDIPSMPAIRGVGGSLVYVLDHGSAEAIWASEFDLVPVEPAGEGAIEGFDHLAVAVHNDEFLSWQLYWRALFDVQVQEAQDVIDPNGLVVSQAIQNASGTFRLTMNATDARDALSSRFLSQTFGAGFQHLAFHAGDLPALARAVRARGLGCLPIPANYQDDARARFGLSPAESATLRELDILVDEDARGNRYRQFYSRAFNKSFFFEFVERSGYEGYGAPNAPIRLAAQSRYRVEPLP</sequence>
<dbReference type="InterPro" id="IPR013022">
    <property type="entry name" value="Xyl_isomerase-like_TIM-brl"/>
</dbReference>
<comment type="catalytic activity">
    <reaction evidence="1">
        <text>3-dehydroshikimate = 3,4-dihydroxybenzoate + H2O</text>
        <dbReference type="Rhea" id="RHEA:24848"/>
        <dbReference type="ChEBI" id="CHEBI:15377"/>
        <dbReference type="ChEBI" id="CHEBI:16630"/>
        <dbReference type="ChEBI" id="CHEBI:36241"/>
        <dbReference type="EC" id="4.2.1.118"/>
    </reaction>
</comment>
<dbReference type="PANTHER" id="PTHR12110">
    <property type="entry name" value="HYDROXYPYRUVATE ISOMERASE"/>
    <property type="match status" value="1"/>
</dbReference>
<dbReference type="SUPFAM" id="SSF51658">
    <property type="entry name" value="Xylose isomerase-like"/>
    <property type="match status" value="1"/>
</dbReference>
<keyword evidence="3" id="KW-0670">Pyruvate</keyword>
<evidence type="ECO:0000313" key="3">
    <source>
        <dbReference type="EMBL" id="MBC2651604.1"/>
    </source>
</evidence>
<dbReference type="Gene3D" id="3.20.20.150">
    <property type="entry name" value="Divalent-metal-dependent TIM barrel enzymes"/>
    <property type="match status" value="1"/>
</dbReference>
<feature type="binding site" evidence="1">
    <location>
        <position position="430"/>
    </location>
    <ligand>
        <name>Mg(2+)</name>
        <dbReference type="ChEBI" id="CHEBI:18420"/>
    </ligand>
</feature>
<feature type="binding site" evidence="1">
    <location>
        <position position="165"/>
    </location>
    <ligand>
        <name>a divalent metal cation</name>
        <dbReference type="ChEBI" id="CHEBI:60240"/>
        <note>catalytic</note>
    </ligand>
</feature>
<dbReference type="GO" id="GO:0016853">
    <property type="term" value="F:isomerase activity"/>
    <property type="evidence" value="ECO:0007669"/>
    <property type="project" value="UniProtKB-KW"/>
</dbReference>
<dbReference type="RefSeq" id="WP_185683024.1">
    <property type="nucleotide sequence ID" value="NZ_JACLAU010000008.1"/>
</dbReference>
<feature type="domain" description="VOC" evidence="2">
    <location>
        <begin position="427"/>
        <end position="576"/>
    </location>
</feature>
<dbReference type="InterPro" id="IPR029068">
    <property type="entry name" value="Glyas_Bleomycin-R_OHBP_Dase"/>
</dbReference>
<dbReference type="AlphaFoldDB" id="A0A7X1KBU1"/>
<keyword evidence="3" id="KW-0413">Isomerase</keyword>
<feature type="binding site" evidence="1">
    <location>
        <position position="508"/>
    </location>
    <ligand>
        <name>Mg(2+)</name>
        <dbReference type="ChEBI" id="CHEBI:18420"/>
    </ligand>
</feature>
<dbReference type="Gene3D" id="3.10.180.10">
    <property type="entry name" value="2,3-Dihydroxybiphenyl 1,2-Dioxygenase, domain 1"/>
    <property type="match status" value="2"/>
</dbReference>
<comment type="cofactor">
    <cofactor evidence="1">
        <name>a divalent metal cation</name>
        <dbReference type="ChEBI" id="CHEBI:60240"/>
    </cofactor>
</comment>
<dbReference type="InterPro" id="IPR036237">
    <property type="entry name" value="Xyl_isomerase-like_sf"/>
</dbReference>
<dbReference type="PROSITE" id="PS51819">
    <property type="entry name" value="VOC"/>
    <property type="match status" value="1"/>
</dbReference>
<dbReference type="Proteomes" id="UP000520156">
    <property type="component" value="Unassembled WGS sequence"/>
</dbReference>
<dbReference type="Pfam" id="PF01261">
    <property type="entry name" value="AP_endonuc_2"/>
    <property type="match status" value="1"/>
</dbReference>
<dbReference type="SUPFAM" id="SSF54593">
    <property type="entry name" value="Glyoxalase/Bleomycin resistance protein/Dihydroxybiphenyl dioxygenase"/>
    <property type="match status" value="1"/>
</dbReference>